<gene>
    <name evidence="4" type="ORF">B879_00018</name>
</gene>
<dbReference type="Gene3D" id="3.40.630.30">
    <property type="match status" value="1"/>
</dbReference>
<dbReference type="InterPro" id="IPR045039">
    <property type="entry name" value="NSI-like"/>
</dbReference>
<keyword evidence="2" id="KW-0012">Acyltransferase</keyword>
<dbReference type="PATRIC" id="fig|1225176.3.peg.18"/>
<protein>
    <submittedName>
        <fullName evidence="4">Ribosomal-protein-alanine acetyltransferase</fullName>
    </submittedName>
</protein>
<name>K1L495_CECL9</name>
<dbReference type="RefSeq" id="WP_009183074.1">
    <property type="nucleotide sequence ID" value="NZ_AMGM01000001.1"/>
</dbReference>
<evidence type="ECO:0000313" key="4">
    <source>
        <dbReference type="EMBL" id="EKB51225.1"/>
    </source>
</evidence>
<dbReference type="Proteomes" id="UP000004478">
    <property type="component" value="Unassembled WGS sequence"/>
</dbReference>
<proteinExistence type="predicted"/>
<dbReference type="Pfam" id="PF00583">
    <property type="entry name" value="Acetyltransf_1"/>
    <property type="match status" value="1"/>
</dbReference>
<dbReference type="InterPro" id="IPR000182">
    <property type="entry name" value="GNAT_dom"/>
</dbReference>
<dbReference type="CDD" id="cd04301">
    <property type="entry name" value="NAT_SF"/>
    <property type="match status" value="1"/>
</dbReference>
<dbReference type="AlphaFoldDB" id="K1L495"/>
<dbReference type="PANTHER" id="PTHR43626:SF4">
    <property type="entry name" value="GCN5-RELATED N-ACETYLTRANSFERASE 2, CHLOROPLASTIC"/>
    <property type="match status" value="1"/>
</dbReference>
<keyword evidence="1 4" id="KW-0808">Transferase</keyword>
<dbReference type="PROSITE" id="PS51186">
    <property type="entry name" value="GNAT"/>
    <property type="match status" value="1"/>
</dbReference>
<dbReference type="PANTHER" id="PTHR43626">
    <property type="entry name" value="ACYL-COA N-ACYLTRANSFERASE"/>
    <property type="match status" value="1"/>
</dbReference>
<reference evidence="4 5" key="1">
    <citation type="journal article" date="2012" name="J. Bacteriol.">
        <title>Draft Genome Sequence of Cecembia lonarensis Strain LW9T, Isolated from Lonar Lake, a Haloalkaline Lake in India.</title>
        <authorList>
            <person name="Shivaji S."/>
            <person name="Ara S."/>
            <person name="Singh A."/>
            <person name="Pinnaka A.K."/>
        </authorList>
    </citation>
    <scope>NUCLEOTIDE SEQUENCE [LARGE SCALE GENOMIC DNA]</scope>
    <source>
        <strain evidence="4 5">LW9</strain>
    </source>
</reference>
<dbReference type="SUPFAM" id="SSF55729">
    <property type="entry name" value="Acyl-CoA N-acyltransferases (Nat)"/>
    <property type="match status" value="1"/>
</dbReference>
<organism evidence="4 5">
    <name type="scientific">Cecembia lonarensis (strain CCUG 58316 / KCTC 22772 / LW9)</name>
    <dbReference type="NCBI Taxonomy" id="1225176"/>
    <lineage>
        <taxon>Bacteria</taxon>
        <taxon>Pseudomonadati</taxon>
        <taxon>Bacteroidota</taxon>
        <taxon>Cytophagia</taxon>
        <taxon>Cytophagales</taxon>
        <taxon>Cyclobacteriaceae</taxon>
        <taxon>Cecembia</taxon>
    </lineage>
</organism>
<evidence type="ECO:0000259" key="3">
    <source>
        <dbReference type="PROSITE" id="PS51186"/>
    </source>
</evidence>
<dbReference type="InterPro" id="IPR016181">
    <property type="entry name" value="Acyl_CoA_acyltransferase"/>
</dbReference>
<sequence>MKISILTINNLNPTIEAQISQLYKQLGGEKKQVPLKEVLAEDNAIILAYCEHNDQIIGIASMCTYHVISGKKGWIEDVVVDTQYRGQGIGRKLMEKLLEKGKKKKLTEILLFTEAHRIPAINLYADLGFKLKESRIYTLKMP</sequence>
<dbReference type="GO" id="GO:0008080">
    <property type="term" value="F:N-acetyltransferase activity"/>
    <property type="evidence" value="ECO:0007669"/>
    <property type="project" value="InterPro"/>
</dbReference>
<evidence type="ECO:0000256" key="2">
    <source>
        <dbReference type="ARBA" id="ARBA00023315"/>
    </source>
</evidence>
<comment type="caution">
    <text evidence="4">The sequence shown here is derived from an EMBL/GenBank/DDBJ whole genome shotgun (WGS) entry which is preliminary data.</text>
</comment>
<evidence type="ECO:0000313" key="5">
    <source>
        <dbReference type="Proteomes" id="UP000004478"/>
    </source>
</evidence>
<dbReference type="EMBL" id="AMGM01000001">
    <property type="protein sequence ID" value="EKB51225.1"/>
    <property type="molecule type" value="Genomic_DNA"/>
</dbReference>
<feature type="domain" description="N-acetyltransferase" evidence="3">
    <location>
        <begin position="6"/>
        <end position="142"/>
    </location>
</feature>
<accession>K1L495</accession>
<dbReference type="OrthoDB" id="9792929at2"/>
<keyword evidence="5" id="KW-1185">Reference proteome</keyword>
<evidence type="ECO:0000256" key="1">
    <source>
        <dbReference type="ARBA" id="ARBA00022679"/>
    </source>
</evidence>
<dbReference type="GO" id="GO:0005737">
    <property type="term" value="C:cytoplasm"/>
    <property type="evidence" value="ECO:0007669"/>
    <property type="project" value="TreeGrafter"/>
</dbReference>